<name>A0A9D2I7Z7_9FIRM</name>
<dbReference type="AlphaFoldDB" id="A0A9D2I7Z7"/>
<feature type="transmembrane region" description="Helical" evidence="1">
    <location>
        <begin position="116"/>
        <end position="136"/>
    </location>
</feature>
<feature type="transmembrane region" description="Helical" evidence="1">
    <location>
        <begin position="182"/>
        <end position="204"/>
    </location>
</feature>
<keyword evidence="1" id="KW-0472">Membrane</keyword>
<feature type="transmembrane region" description="Helical" evidence="1">
    <location>
        <begin position="12"/>
        <end position="32"/>
    </location>
</feature>
<proteinExistence type="predicted"/>
<gene>
    <name evidence="2" type="ORF">H9717_10475</name>
</gene>
<dbReference type="EMBL" id="DWYY01000115">
    <property type="protein sequence ID" value="HJA93519.1"/>
    <property type="molecule type" value="Genomic_DNA"/>
</dbReference>
<evidence type="ECO:0000313" key="3">
    <source>
        <dbReference type="Proteomes" id="UP000886858"/>
    </source>
</evidence>
<feature type="transmembrane region" description="Helical" evidence="1">
    <location>
        <begin position="148"/>
        <end position="170"/>
    </location>
</feature>
<feature type="transmembrane region" description="Helical" evidence="1">
    <location>
        <begin position="84"/>
        <end position="104"/>
    </location>
</feature>
<protein>
    <submittedName>
        <fullName evidence="2">Uncharacterized protein</fullName>
    </submittedName>
</protein>
<accession>A0A9D2I7Z7</accession>
<keyword evidence="1" id="KW-0812">Transmembrane</keyword>
<sequence length="216" mass="24188">MKQIKRLLGDAIFRSEVTLHGGLLGNLLYVVLNLVSGLLYRSAWFLSLAFYYLLLSLMRAMLVQYVHQKELGQDIPAETRRYRACGVLLLFMNQALVGIVIYMAAGDRGFSYPGTLIYAMATYTFYITITAIINVVKFRKYGSPVLSAAKIVSLTAALVSMLSLETAMLSRFGSEDHRFRHIMTASSGGSVCVIVLVMAVFMIIRPKRNEKRRLSP</sequence>
<reference evidence="2" key="1">
    <citation type="journal article" date="2021" name="PeerJ">
        <title>Extensive microbial diversity within the chicken gut microbiome revealed by metagenomics and culture.</title>
        <authorList>
            <person name="Gilroy R."/>
            <person name="Ravi A."/>
            <person name="Getino M."/>
            <person name="Pursley I."/>
            <person name="Horton D.L."/>
            <person name="Alikhan N.F."/>
            <person name="Baker D."/>
            <person name="Gharbi K."/>
            <person name="Hall N."/>
            <person name="Watson M."/>
            <person name="Adriaenssens E.M."/>
            <person name="Foster-Nyarko E."/>
            <person name="Jarju S."/>
            <person name="Secka A."/>
            <person name="Antonio M."/>
            <person name="Oren A."/>
            <person name="Chaudhuri R.R."/>
            <person name="La Ragione R."/>
            <person name="Hildebrand F."/>
            <person name="Pallen M.J."/>
        </authorList>
    </citation>
    <scope>NUCLEOTIDE SEQUENCE</scope>
    <source>
        <strain evidence="2">CHK179-7159</strain>
    </source>
</reference>
<evidence type="ECO:0000313" key="2">
    <source>
        <dbReference type="EMBL" id="HJA93519.1"/>
    </source>
</evidence>
<keyword evidence="1" id="KW-1133">Transmembrane helix</keyword>
<organism evidence="2 3">
    <name type="scientific">Candidatus Eisenbergiella merdipullorum</name>
    <dbReference type="NCBI Taxonomy" id="2838553"/>
    <lineage>
        <taxon>Bacteria</taxon>
        <taxon>Bacillati</taxon>
        <taxon>Bacillota</taxon>
        <taxon>Clostridia</taxon>
        <taxon>Lachnospirales</taxon>
        <taxon>Lachnospiraceae</taxon>
        <taxon>Eisenbergiella</taxon>
    </lineage>
</organism>
<reference evidence="2" key="2">
    <citation type="submission" date="2021-04" db="EMBL/GenBank/DDBJ databases">
        <authorList>
            <person name="Gilroy R."/>
        </authorList>
    </citation>
    <scope>NUCLEOTIDE SEQUENCE</scope>
    <source>
        <strain evidence="2">CHK179-7159</strain>
    </source>
</reference>
<comment type="caution">
    <text evidence="2">The sequence shown here is derived from an EMBL/GenBank/DDBJ whole genome shotgun (WGS) entry which is preliminary data.</text>
</comment>
<dbReference type="Proteomes" id="UP000886858">
    <property type="component" value="Unassembled WGS sequence"/>
</dbReference>
<evidence type="ECO:0000256" key="1">
    <source>
        <dbReference type="SAM" id="Phobius"/>
    </source>
</evidence>
<feature type="transmembrane region" description="Helical" evidence="1">
    <location>
        <begin position="44"/>
        <end position="63"/>
    </location>
</feature>